<dbReference type="EMBL" id="BMAV01002201">
    <property type="protein sequence ID" value="GFY40921.1"/>
    <property type="molecule type" value="Genomic_DNA"/>
</dbReference>
<feature type="compositionally biased region" description="Polar residues" evidence="1">
    <location>
        <begin position="27"/>
        <end position="36"/>
    </location>
</feature>
<gene>
    <name evidence="2" type="ORF">TNIN_45461</name>
</gene>
<dbReference type="Proteomes" id="UP000886998">
    <property type="component" value="Unassembled WGS sequence"/>
</dbReference>
<keyword evidence="3" id="KW-1185">Reference proteome</keyword>
<feature type="non-terminal residue" evidence="2">
    <location>
        <position position="45"/>
    </location>
</feature>
<comment type="caution">
    <text evidence="2">The sequence shown here is derived from an EMBL/GenBank/DDBJ whole genome shotgun (WGS) entry which is preliminary data.</text>
</comment>
<sequence>MKAASLLTQIHELRRSVKDLISRDRVPQNTSHSSGELQMVPFHVK</sequence>
<proteinExistence type="predicted"/>
<feature type="region of interest" description="Disordered" evidence="1">
    <location>
        <begin position="24"/>
        <end position="45"/>
    </location>
</feature>
<evidence type="ECO:0000313" key="3">
    <source>
        <dbReference type="Proteomes" id="UP000886998"/>
    </source>
</evidence>
<accession>A0A8X7BQG3</accession>
<organism evidence="2 3">
    <name type="scientific">Trichonephila inaurata madagascariensis</name>
    <dbReference type="NCBI Taxonomy" id="2747483"/>
    <lineage>
        <taxon>Eukaryota</taxon>
        <taxon>Metazoa</taxon>
        <taxon>Ecdysozoa</taxon>
        <taxon>Arthropoda</taxon>
        <taxon>Chelicerata</taxon>
        <taxon>Arachnida</taxon>
        <taxon>Araneae</taxon>
        <taxon>Araneomorphae</taxon>
        <taxon>Entelegynae</taxon>
        <taxon>Araneoidea</taxon>
        <taxon>Nephilidae</taxon>
        <taxon>Trichonephila</taxon>
        <taxon>Trichonephila inaurata</taxon>
    </lineage>
</organism>
<reference evidence="2" key="1">
    <citation type="submission" date="2020-08" db="EMBL/GenBank/DDBJ databases">
        <title>Multicomponent nature underlies the extraordinary mechanical properties of spider dragline silk.</title>
        <authorList>
            <person name="Kono N."/>
            <person name="Nakamura H."/>
            <person name="Mori M."/>
            <person name="Yoshida Y."/>
            <person name="Ohtoshi R."/>
            <person name="Malay A.D."/>
            <person name="Moran D.A.P."/>
            <person name="Tomita M."/>
            <person name="Numata K."/>
            <person name="Arakawa K."/>
        </authorList>
    </citation>
    <scope>NUCLEOTIDE SEQUENCE</scope>
</reference>
<protein>
    <submittedName>
        <fullName evidence="2">Uncharacterized protein</fullName>
    </submittedName>
</protein>
<name>A0A8X7BQG3_9ARAC</name>
<evidence type="ECO:0000313" key="2">
    <source>
        <dbReference type="EMBL" id="GFY40921.1"/>
    </source>
</evidence>
<evidence type="ECO:0000256" key="1">
    <source>
        <dbReference type="SAM" id="MobiDB-lite"/>
    </source>
</evidence>
<dbReference type="AlphaFoldDB" id="A0A8X7BQG3"/>